<evidence type="ECO:0000256" key="3">
    <source>
        <dbReference type="ARBA" id="ARBA00022737"/>
    </source>
</evidence>
<accession>A0AAV7XC45</accession>
<dbReference type="InterPro" id="IPR013087">
    <property type="entry name" value="Znf_C2H2_type"/>
</dbReference>
<dbReference type="GO" id="GO:0005634">
    <property type="term" value="C:nucleus"/>
    <property type="evidence" value="ECO:0007669"/>
    <property type="project" value="UniProtKB-SubCell"/>
</dbReference>
<dbReference type="PROSITE" id="PS50157">
    <property type="entry name" value="ZINC_FINGER_C2H2_2"/>
    <property type="match status" value="8"/>
</dbReference>
<feature type="domain" description="C2H2-type" evidence="9">
    <location>
        <begin position="402"/>
        <end position="430"/>
    </location>
</feature>
<feature type="domain" description="C2H2-type" evidence="9">
    <location>
        <begin position="373"/>
        <end position="401"/>
    </location>
</feature>
<protein>
    <recommendedName>
        <fullName evidence="9">C2H2-type domain-containing protein</fullName>
    </recommendedName>
</protein>
<evidence type="ECO:0000313" key="11">
    <source>
        <dbReference type="Proteomes" id="UP001075354"/>
    </source>
</evidence>
<dbReference type="GO" id="GO:0000978">
    <property type="term" value="F:RNA polymerase II cis-regulatory region sequence-specific DNA binding"/>
    <property type="evidence" value="ECO:0007669"/>
    <property type="project" value="TreeGrafter"/>
</dbReference>
<dbReference type="InterPro" id="IPR036236">
    <property type="entry name" value="Znf_C2H2_sf"/>
</dbReference>
<evidence type="ECO:0000256" key="7">
    <source>
        <dbReference type="ARBA" id="ARBA00023242"/>
    </source>
</evidence>
<keyword evidence="3" id="KW-0677">Repeat</keyword>
<dbReference type="Proteomes" id="UP001075354">
    <property type="component" value="Chromosome 11"/>
</dbReference>
<evidence type="ECO:0000256" key="2">
    <source>
        <dbReference type="ARBA" id="ARBA00022723"/>
    </source>
</evidence>
<keyword evidence="6" id="KW-0238">DNA-binding</keyword>
<keyword evidence="7" id="KW-0539">Nucleus</keyword>
<evidence type="ECO:0000256" key="8">
    <source>
        <dbReference type="PROSITE-ProRule" id="PRU00042"/>
    </source>
</evidence>
<dbReference type="GO" id="GO:0008270">
    <property type="term" value="F:zinc ion binding"/>
    <property type="evidence" value="ECO:0007669"/>
    <property type="project" value="UniProtKB-KW"/>
</dbReference>
<organism evidence="10 11">
    <name type="scientific">Megalurothrips usitatus</name>
    <name type="common">bean blossom thrips</name>
    <dbReference type="NCBI Taxonomy" id="439358"/>
    <lineage>
        <taxon>Eukaryota</taxon>
        <taxon>Metazoa</taxon>
        <taxon>Ecdysozoa</taxon>
        <taxon>Arthropoda</taxon>
        <taxon>Hexapoda</taxon>
        <taxon>Insecta</taxon>
        <taxon>Pterygota</taxon>
        <taxon>Neoptera</taxon>
        <taxon>Paraneoptera</taxon>
        <taxon>Thysanoptera</taxon>
        <taxon>Terebrantia</taxon>
        <taxon>Thripoidea</taxon>
        <taxon>Thripidae</taxon>
        <taxon>Megalurothrips</taxon>
    </lineage>
</organism>
<name>A0AAV7XC45_9NEOP</name>
<evidence type="ECO:0000256" key="1">
    <source>
        <dbReference type="ARBA" id="ARBA00004123"/>
    </source>
</evidence>
<keyword evidence="5" id="KW-0862">Zinc</keyword>
<keyword evidence="11" id="KW-1185">Reference proteome</keyword>
<sequence length="456" mass="51946">MSWDKLVAVYGTKKSHAVHAVSARLAASPDEMKVAKVELVDIQKSAPPAPPQADVQPLDGVFECILCSESYLKQEDLSTHEQAVHSLYACCVCFKVYTSGKRLANHKRVCAQGAKVFLECEKCPKKYRYPKALESHTKREHALLPCSDCPEVFSSGRALAVHSRTAHAAVPRVSCSLCPNSYLSQMYLDRHLRRKHPVYCDVCRKAHADEDKMLRHKRAAHPEAAVRRVQPERSKHPARCGTCGDGGPRRKPLSLLAAALHACSACGQRFESDAKLRRHHETAHAKQRLECGLCGKVVTRSDRLRRHEAVHASERYQCEVCRKVVVGLRRLHKHREAAHSGERHLQCESCPRRFVTADKLRRHQDAQHSATRVECDYCFKMFRCPQTLQTHVAYVHAGRRPYRCQWCDEAFDELAARTKHERIAHSPDYWCHFCLRNFYGIGALYKHVQFICGVKY</sequence>
<reference evidence="10" key="1">
    <citation type="submission" date="2022-12" db="EMBL/GenBank/DDBJ databases">
        <title>Chromosome-level genome assembly of the bean flower thrips Megalurothrips usitatus.</title>
        <authorList>
            <person name="Ma L."/>
            <person name="Liu Q."/>
            <person name="Li H."/>
            <person name="Cai W."/>
        </authorList>
    </citation>
    <scope>NUCLEOTIDE SEQUENCE</scope>
    <source>
        <strain evidence="10">Cailab_2022a</strain>
    </source>
</reference>
<evidence type="ECO:0000259" key="9">
    <source>
        <dbReference type="PROSITE" id="PS50157"/>
    </source>
</evidence>
<dbReference type="GO" id="GO:0006357">
    <property type="term" value="P:regulation of transcription by RNA polymerase II"/>
    <property type="evidence" value="ECO:0007669"/>
    <property type="project" value="TreeGrafter"/>
</dbReference>
<dbReference type="AlphaFoldDB" id="A0AAV7XC45"/>
<evidence type="ECO:0000256" key="5">
    <source>
        <dbReference type="ARBA" id="ARBA00022833"/>
    </source>
</evidence>
<dbReference type="Gene3D" id="3.30.160.60">
    <property type="entry name" value="Classic Zinc Finger"/>
    <property type="match status" value="5"/>
</dbReference>
<dbReference type="EMBL" id="JAPTSV010000011">
    <property type="protein sequence ID" value="KAJ1522461.1"/>
    <property type="molecule type" value="Genomic_DNA"/>
</dbReference>
<dbReference type="Pfam" id="PF00096">
    <property type="entry name" value="zf-C2H2"/>
    <property type="match status" value="3"/>
</dbReference>
<comment type="subcellular location">
    <subcellularLocation>
        <location evidence="1">Nucleus</location>
    </subcellularLocation>
</comment>
<feature type="domain" description="C2H2-type" evidence="9">
    <location>
        <begin position="345"/>
        <end position="373"/>
    </location>
</feature>
<dbReference type="PANTHER" id="PTHR24390">
    <property type="entry name" value="ZINC FINGER PROTEIN"/>
    <property type="match status" value="1"/>
</dbReference>
<feature type="domain" description="C2H2-type" evidence="9">
    <location>
        <begin position="316"/>
        <end position="344"/>
    </location>
</feature>
<evidence type="ECO:0000256" key="6">
    <source>
        <dbReference type="ARBA" id="ARBA00023125"/>
    </source>
</evidence>
<keyword evidence="2" id="KW-0479">Metal-binding</keyword>
<feature type="domain" description="C2H2-type" evidence="9">
    <location>
        <begin position="62"/>
        <end position="86"/>
    </location>
</feature>
<feature type="domain" description="C2H2-type" evidence="9">
    <location>
        <begin position="289"/>
        <end position="316"/>
    </location>
</feature>
<dbReference type="PROSITE" id="PS00028">
    <property type="entry name" value="ZINC_FINGER_C2H2_1"/>
    <property type="match status" value="9"/>
</dbReference>
<dbReference type="SMART" id="SM00355">
    <property type="entry name" value="ZnF_C2H2"/>
    <property type="match status" value="12"/>
</dbReference>
<feature type="domain" description="C2H2-type" evidence="9">
    <location>
        <begin position="144"/>
        <end position="172"/>
    </location>
</feature>
<evidence type="ECO:0000313" key="10">
    <source>
        <dbReference type="EMBL" id="KAJ1522461.1"/>
    </source>
</evidence>
<keyword evidence="4 8" id="KW-0863">Zinc-finger</keyword>
<comment type="caution">
    <text evidence="10">The sequence shown here is derived from an EMBL/GenBank/DDBJ whole genome shotgun (WGS) entry which is preliminary data.</text>
</comment>
<feature type="domain" description="C2H2-type" evidence="9">
    <location>
        <begin position="261"/>
        <end position="289"/>
    </location>
</feature>
<dbReference type="SUPFAM" id="SSF57667">
    <property type="entry name" value="beta-beta-alpha zinc fingers"/>
    <property type="match status" value="5"/>
</dbReference>
<proteinExistence type="predicted"/>
<dbReference type="GO" id="GO:0003700">
    <property type="term" value="F:DNA-binding transcription factor activity"/>
    <property type="evidence" value="ECO:0007669"/>
    <property type="project" value="TreeGrafter"/>
</dbReference>
<gene>
    <name evidence="10" type="ORF">ONE63_001651</name>
</gene>
<evidence type="ECO:0000256" key="4">
    <source>
        <dbReference type="ARBA" id="ARBA00022771"/>
    </source>
</evidence>
<dbReference type="PANTHER" id="PTHR24390:SF159">
    <property type="entry name" value="GROWTH FACTOR INDEPENDENT 1 TRANSCRIPTIONAL REPRESSOR"/>
    <property type="match status" value="1"/>
</dbReference>